<accession>A0ACC2REG4</accession>
<reference evidence="1" key="1">
    <citation type="submission" date="2022-04" db="EMBL/GenBank/DDBJ databases">
        <title>Genome of the entomopathogenic fungus Entomophthora muscae.</title>
        <authorList>
            <person name="Elya C."/>
            <person name="Lovett B.R."/>
            <person name="Lee E."/>
            <person name="Macias A.M."/>
            <person name="Hajek A.E."/>
            <person name="De Bivort B.L."/>
            <person name="Kasson M.T."/>
            <person name="De Fine Licht H.H."/>
            <person name="Stajich J.E."/>
        </authorList>
    </citation>
    <scope>NUCLEOTIDE SEQUENCE</scope>
    <source>
        <strain evidence="1">Berkeley</strain>
    </source>
</reference>
<protein>
    <submittedName>
        <fullName evidence="1">Uncharacterized protein</fullName>
    </submittedName>
</protein>
<sequence length="1325" mass="147939">MSISGAVLLRDLANYLKRSDPPVSSYKEKGKPTGDSPASKGLYDIAGNATSSLLTTLSFGLFSNDSIQENDALVLDVNHLAYVLQELNQLDHKDLEEWELDILHGQTKGNTSVKSSWLSASSLTSFLIPFNSGDTFLSDLKFVHKRFTLTRSLNISPFDPRAIISRQGMLINFTQPVSLAIFTQLKKLELLNLHPKRVNGWPLIAKGLQYLICSKVLTTPEEILIHVIPESLMNNEDPYWKKLSVVDLSNNGISEFSERAALQITSCRQLFLSGNRFFTIPEGLKELFMLNTLDLSRNSITSASSIDYILGNIHTLDLSYNKLVSLEGIHKLWALETLNIKNNLIQNISEVGRLSHLPSLKVLYIKGNPCCQKIDYTSELFELLSHSENEMIIDGQKPFKSKPQPTVLASSSEPCLKEPQTVVVEKTPGKGKVLRRVAHIRSTSMSDANREPTSESNASTPRDLVIDKISEASEPAPSVRAVRFSESDELQFTSTPHSSSTTDQVLTFTPKPLRTRSASKGRMSPTSIISHSPSILSTNSPLSNGDAFRRRIEAMRKEAGTTWLKVFNETQTHTQRQQEPRSPLKQTPEKDVNPAITTPKFEYLQPQTELNKDAPVISTLPSVPEANSEKDVQIASPEEIPEDLPVKEPEIPALPDGEAFEIVSEELTMEDNSERLIRPSDSSRVIWIFAEKEILEVDVATHDVFNRRDYGSLMRVLVPHNKPRCVRTEFKSSRYDVPVFYDVSVNNMKLHRQLLGLLKDVVKANLDRGLVHDRYKQAKCLSCGWVGILPDKFFHLIRRDVTQFPGLEIDNTAGSSLLSFFIGTKTHDAGEESTRCCLQCKGTFLVEFYGHEKQEAPSVIPSLAALPAQASSKIMANLGSFLGSKSSTNQPERLASEPKSNCLPEWIETLPGYQPQPLPFLTVNNALRLYIDLQILETEGESLASWLAVTCIPQAPVFYTPPPSKWSLRAYTSHANPLPETMPAEQPLYILLSSHYIYFFNSNHGADKDPASYLQLKFRLPLDSLARIDVGCNRQALTFHFRLHDKNLKTGFYNFSATPLGEQLPQTSLTVLVRDKMLCSKFLDSLLEILYESGLSKLVNHDVLWAVHNLRSQIFLRPNHPSGLYRVNGQLLPALHLPCDQATDEDVVVDKVTFDFLKFVGQIAYLCPDKTVDHAVLVVTDSFIYLCSERYHVWPPAVTELQTLSQYSDSKTAPQQLSCLALPQYSPIEALAIKDVDSTTTQEINMSCILGSQHAEDEGPTLSFKVAMELRGIPPPPLSPWLVPLPPSPPSTIVSNTLSGAHWNILFTSMSSVQEFLDVINLPKD</sequence>
<gene>
    <name evidence="1" type="ORF">DSO57_1034829</name>
</gene>
<evidence type="ECO:0000313" key="1">
    <source>
        <dbReference type="EMBL" id="KAJ9048464.1"/>
    </source>
</evidence>
<name>A0ACC2REG4_9FUNG</name>
<evidence type="ECO:0000313" key="2">
    <source>
        <dbReference type="Proteomes" id="UP001165960"/>
    </source>
</evidence>
<organism evidence="1 2">
    <name type="scientific">Entomophthora muscae</name>
    <dbReference type="NCBI Taxonomy" id="34485"/>
    <lineage>
        <taxon>Eukaryota</taxon>
        <taxon>Fungi</taxon>
        <taxon>Fungi incertae sedis</taxon>
        <taxon>Zoopagomycota</taxon>
        <taxon>Entomophthoromycotina</taxon>
        <taxon>Entomophthoromycetes</taxon>
        <taxon>Entomophthorales</taxon>
        <taxon>Entomophthoraceae</taxon>
        <taxon>Entomophthora</taxon>
    </lineage>
</organism>
<proteinExistence type="predicted"/>
<keyword evidence="2" id="KW-1185">Reference proteome</keyword>
<dbReference type="EMBL" id="QTSX02007396">
    <property type="protein sequence ID" value="KAJ9048464.1"/>
    <property type="molecule type" value="Genomic_DNA"/>
</dbReference>
<dbReference type="Proteomes" id="UP001165960">
    <property type="component" value="Unassembled WGS sequence"/>
</dbReference>
<comment type="caution">
    <text evidence="1">The sequence shown here is derived from an EMBL/GenBank/DDBJ whole genome shotgun (WGS) entry which is preliminary data.</text>
</comment>